<dbReference type="EMBL" id="BMKA01000001">
    <property type="protein sequence ID" value="GGA06191.1"/>
    <property type="molecule type" value="Genomic_DNA"/>
</dbReference>
<keyword evidence="1" id="KW-0732">Signal</keyword>
<evidence type="ECO:0000256" key="1">
    <source>
        <dbReference type="SAM" id="SignalP"/>
    </source>
</evidence>
<feature type="chain" id="PRO_5037034878" evidence="1">
    <location>
        <begin position="24"/>
        <end position="136"/>
    </location>
</feature>
<dbReference type="Proteomes" id="UP000628017">
    <property type="component" value="Unassembled WGS sequence"/>
</dbReference>
<keyword evidence="3" id="KW-1185">Reference proteome</keyword>
<reference evidence="2" key="1">
    <citation type="journal article" date="2014" name="Int. J. Syst. Evol. Microbiol.">
        <title>Complete genome sequence of Corynebacterium casei LMG S-19264T (=DSM 44701T), isolated from a smear-ripened cheese.</title>
        <authorList>
            <consortium name="US DOE Joint Genome Institute (JGI-PGF)"/>
            <person name="Walter F."/>
            <person name="Albersmeier A."/>
            <person name="Kalinowski J."/>
            <person name="Ruckert C."/>
        </authorList>
    </citation>
    <scope>NUCLEOTIDE SEQUENCE</scope>
    <source>
        <strain evidence="2">CGMCC 1.15880</strain>
    </source>
</reference>
<comment type="caution">
    <text evidence="2">The sequence shown here is derived from an EMBL/GenBank/DDBJ whole genome shotgun (WGS) entry which is preliminary data.</text>
</comment>
<name>A0A916QRY5_9RHOB</name>
<dbReference type="InterPro" id="IPR032347">
    <property type="entry name" value="DUF4864"/>
</dbReference>
<dbReference type="RefSeq" id="WP_188670130.1">
    <property type="nucleotide sequence ID" value="NZ_BMKA01000001.1"/>
</dbReference>
<organism evidence="2 3">
    <name type="scientific">Neptunicoccus cionae</name>
    <dbReference type="NCBI Taxonomy" id="2035344"/>
    <lineage>
        <taxon>Bacteria</taxon>
        <taxon>Pseudomonadati</taxon>
        <taxon>Pseudomonadota</taxon>
        <taxon>Alphaproteobacteria</taxon>
        <taxon>Rhodobacterales</taxon>
        <taxon>Paracoccaceae</taxon>
        <taxon>Neptunicoccus</taxon>
    </lineage>
</organism>
<dbReference type="Pfam" id="PF16156">
    <property type="entry name" value="DUF4864"/>
    <property type="match status" value="1"/>
</dbReference>
<evidence type="ECO:0000313" key="3">
    <source>
        <dbReference type="Proteomes" id="UP000628017"/>
    </source>
</evidence>
<proteinExistence type="predicted"/>
<protein>
    <submittedName>
        <fullName evidence="2">DUF4864 domain-containing protein</fullName>
    </submittedName>
</protein>
<reference evidence="2" key="2">
    <citation type="submission" date="2020-09" db="EMBL/GenBank/DDBJ databases">
        <authorList>
            <person name="Sun Q."/>
            <person name="Zhou Y."/>
        </authorList>
    </citation>
    <scope>NUCLEOTIDE SEQUENCE</scope>
    <source>
        <strain evidence="2">CGMCC 1.15880</strain>
    </source>
</reference>
<dbReference type="AlphaFoldDB" id="A0A916QRY5"/>
<gene>
    <name evidence="2" type="ORF">GCM10011498_02340</name>
</gene>
<accession>A0A916QRY5</accession>
<sequence>MRVFTFFAALAMVGFLSFAPAQAQNSDIESVIGAQIDSFLKDDFETAFTFAAPNIKEIFRTPERFGVMVQRGYPMVHRPAEVIFKDLREEDGVLQQYVSIMDGQGQYYIARYSMAQIDGRWQISGVSIERSPAVGV</sequence>
<evidence type="ECO:0000313" key="2">
    <source>
        <dbReference type="EMBL" id="GGA06191.1"/>
    </source>
</evidence>
<feature type="signal peptide" evidence="1">
    <location>
        <begin position="1"/>
        <end position="23"/>
    </location>
</feature>